<dbReference type="EMBL" id="VMNX01000027">
    <property type="protein sequence ID" value="MPY49009.1"/>
    <property type="molecule type" value="Genomic_DNA"/>
</dbReference>
<organism evidence="1 2">
    <name type="scientific">Streptomyces acidicola</name>
    <dbReference type="NCBI Taxonomy" id="2596892"/>
    <lineage>
        <taxon>Bacteria</taxon>
        <taxon>Bacillati</taxon>
        <taxon>Actinomycetota</taxon>
        <taxon>Actinomycetes</taxon>
        <taxon>Kitasatosporales</taxon>
        <taxon>Streptomycetaceae</taxon>
        <taxon>Streptomyces</taxon>
    </lineage>
</organism>
<dbReference type="AlphaFoldDB" id="A0A5N8WP43"/>
<sequence>MNNRLGVAGSESRPVFWHGFPTGISNWMAKVSQPALFTVLRAAPWSEATVRFYERGAPAPSGQGPP</sequence>
<accession>A0A5N8WP43</accession>
<gene>
    <name evidence="1" type="ORF">FPZ41_10675</name>
</gene>
<evidence type="ECO:0000313" key="2">
    <source>
        <dbReference type="Proteomes" id="UP000373149"/>
    </source>
</evidence>
<name>A0A5N8WP43_9ACTN</name>
<comment type="caution">
    <text evidence="1">The sequence shown here is derived from an EMBL/GenBank/DDBJ whole genome shotgun (WGS) entry which is preliminary data.</text>
</comment>
<proteinExistence type="predicted"/>
<keyword evidence="2" id="KW-1185">Reference proteome</keyword>
<dbReference type="Proteomes" id="UP000373149">
    <property type="component" value="Unassembled WGS sequence"/>
</dbReference>
<protein>
    <submittedName>
        <fullName evidence="1">Uncharacterized protein</fullName>
    </submittedName>
</protein>
<reference evidence="1 2" key="1">
    <citation type="submission" date="2019-09" db="EMBL/GenBank/DDBJ databases">
        <authorList>
            <person name="Duangmal K."/>
            <person name="Teo W.F.A."/>
            <person name="Lipun K."/>
        </authorList>
    </citation>
    <scope>NUCLEOTIDE SEQUENCE [LARGE SCALE GENOMIC DNA]</scope>
    <source>
        <strain evidence="1 2">K1PN6</strain>
    </source>
</reference>
<evidence type="ECO:0000313" key="1">
    <source>
        <dbReference type="EMBL" id="MPY49009.1"/>
    </source>
</evidence>
<dbReference type="RefSeq" id="WP_152861403.1">
    <property type="nucleotide sequence ID" value="NZ_JBFBAN010000005.1"/>
</dbReference>